<dbReference type="InterPro" id="IPR041698">
    <property type="entry name" value="Methyltransf_25"/>
</dbReference>
<dbReference type="RefSeq" id="WP_183296089.1">
    <property type="nucleotide sequence ID" value="NZ_JACHVX010000003.1"/>
</dbReference>
<proteinExistence type="predicted"/>
<keyword evidence="3" id="KW-0808">Transferase</keyword>
<dbReference type="Pfam" id="PF13649">
    <property type="entry name" value="Methyltransf_25"/>
    <property type="match status" value="1"/>
</dbReference>
<dbReference type="AlphaFoldDB" id="A0A7W4UFH0"/>
<dbReference type="PANTHER" id="PTHR43591:SF24">
    <property type="entry name" value="2-METHOXY-6-POLYPRENYL-1,4-BENZOQUINOL METHYLASE, MITOCHONDRIAL"/>
    <property type="match status" value="1"/>
</dbReference>
<evidence type="ECO:0000313" key="3">
    <source>
        <dbReference type="EMBL" id="MBB2923217.1"/>
    </source>
</evidence>
<name>A0A7W4UFH0_9CELL</name>
<dbReference type="GO" id="GO:0008168">
    <property type="term" value="F:methyltransferase activity"/>
    <property type="evidence" value="ECO:0007669"/>
    <property type="project" value="UniProtKB-KW"/>
</dbReference>
<accession>A0A7W4UFH0</accession>
<reference evidence="3 4" key="1">
    <citation type="submission" date="2020-08" db="EMBL/GenBank/DDBJ databases">
        <title>The Agave Microbiome: Exploring the role of microbial communities in plant adaptations to desert environments.</title>
        <authorList>
            <person name="Partida-Martinez L.P."/>
        </authorList>
    </citation>
    <scope>NUCLEOTIDE SEQUENCE [LARGE SCALE GENOMIC DNA]</scope>
    <source>
        <strain evidence="3 4">RAS26</strain>
    </source>
</reference>
<dbReference type="Proteomes" id="UP000518206">
    <property type="component" value="Unassembled WGS sequence"/>
</dbReference>
<dbReference type="SUPFAM" id="SSF53335">
    <property type="entry name" value="S-adenosyl-L-methionine-dependent methyltransferases"/>
    <property type="match status" value="1"/>
</dbReference>
<dbReference type="Gene3D" id="3.40.50.150">
    <property type="entry name" value="Vaccinia Virus protein VP39"/>
    <property type="match status" value="1"/>
</dbReference>
<evidence type="ECO:0000259" key="2">
    <source>
        <dbReference type="Pfam" id="PF13649"/>
    </source>
</evidence>
<evidence type="ECO:0000313" key="4">
    <source>
        <dbReference type="Proteomes" id="UP000518206"/>
    </source>
</evidence>
<dbReference type="CDD" id="cd02440">
    <property type="entry name" value="AdoMet_MTases"/>
    <property type="match status" value="1"/>
</dbReference>
<comment type="caution">
    <text evidence="3">The sequence shown here is derived from an EMBL/GenBank/DDBJ whole genome shotgun (WGS) entry which is preliminary data.</text>
</comment>
<keyword evidence="3" id="KW-0489">Methyltransferase</keyword>
<dbReference type="InterPro" id="IPR029063">
    <property type="entry name" value="SAM-dependent_MTases_sf"/>
</dbReference>
<feature type="region of interest" description="Disordered" evidence="1">
    <location>
        <begin position="1"/>
        <end position="20"/>
    </location>
</feature>
<reference evidence="3 4" key="2">
    <citation type="submission" date="2020-08" db="EMBL/GenBank/DDBJ databases">
        <authorList>
            <person name="Partida-Martinez L."/>
            <person name="Huntemann M."/>
            <person name="Clum A."/>
            <person name="Wang J."/>
            <person name="Palaniappan K."/>
            <person name="Ritter S."/>
            <person name="Chen I.-M."/>
            <person name="Stamatis D."/>
            <person name="Reddy T."/>
            <person name="O'Malley R."/>
            <person name="Daum C."/>
            <person name="Shapiro N."/>
            <person name="Ivanova N."/>
            <person name="Kyrpides N."/>
            <person name="Woyke T."/>
        </authorList>
    </citation>
    <scope>NUCLEOTIDE SEQUENCE [LARGE SCALE GENOMIC DNA]</scope>
    <source>
        <strain evidence="3 4">RAS26</strain>
    </source>
</reference>
<feature type="domain" description="Methyltransferase" evidence="2">
    <location>
        <begin position="59"/>
        <end position="151"/>
    </location>
</feature>
<gene>
    <name evidence="3" type="ORF">FHR80_002142</name>
</gene>
<dbReference type="PANTHER" id="PTHR43591">
    <property type="entry name" value="METHYLTRANSFERASE"/>
    <property type="match status" value="1"/>
</dbReference>
<organism evidence="3 4">
    <name type="scientific">Cellulomonas cellasea</name>
    <dbReference type="NCBI Taxonomy" id="43670"/>
    <lineage>
        <taxon>Bacteria</taxon>
        <taxon>Bacillati</taxon>
        <taxon>Actinomycetota</taxon>
        <taxon>Actinomycetes</taxon>
        <taxon>Micrococcales</taxon>
        <taxon>Cellulomonadaceae</taxon>
        <taxon>Cellulomonas</taxon>
    </lineage>
</organism>
<evidence type="ECO:0000256" key="1">
    <source>
        <dbReference type="SAM" id="MobiDB-lite"/>
    </source>
</evidence>
<dbReference type="EMBL" id="JACHVX010000003">
    <property type="protein sequence ID" value="MBB2923217.1"/>
    <property type="molecule type" value="Genomic_DNA"/>
</dbReference>
<dbReference type="GO" id="GO:0032259">
    <property type="term" value="P:methylation"/>
    <property type="evidence" value="ECO:0007669"/>
    <property type="project" value="UniProtKB-KW"/>
</dbReference>
<sequence>MTIDHEASRAEHAEHTEHAPPEAWDALAAGYSEHVAPGEQSLSAAALSLVGLAPGETFLDVAAGPGGLGLAAARLGATVLATDWAPQMVAQFERRARAEGLTNVHAQVMDAHDLDLENDRFDVTGSQFGVMLVPDQPLALREMVRVTRPGGRVLLIAYGSPAEFDALQLFVAALQTVAPGFEGIPDPLPLDFQVSDPDVLRERLGAAGLRDVEVDTTQQERLELSTGQEVWDWMVFSNPITTTILDAVGVSEDDRARMRRELDRMVRDRASTAGVAVLTAPLNIGWGSKAPTGG</sequence>
<protein>
    <submittedName>
        <fullName evidence="3">SAM-dependent methyltransferase</fullName>
    </submittedName>
</protein>